<dbReference type="AlphaFoldDB" id="E0RQD9"/>
<dbReference type="PaxDb" id="665571-STHERM_c19800"/>
<sequence>MRKAIRSMLVILMGVFLILSGCAKKEEAAASTWKDGVYFAQLPDFDPESGWKDVVILEVKDGKIASVVWNAVHRDAGPDKITRSMNGQYPIVERGGAKAPWHEQAQKAVEYLLKTQDPTKITYTDDEGHTDAISGVSIHVKELFELAKEALERGPVGYGPYKDGTYHAEQADFSPQGWKEFVDITVLGGRIVAVRWDALHKDGGDPKDTRSRNGEYGMYENGGAQAPWWQQAEAVEKYLMQTQDPTKITYTDDEGHTDAISGVSIHVSSFFQLAQEALKDARR</sequence>
<protein>
    <recommendedName>
        <fullName evidence="3">FMN-binding domain protein</fullName>
    </recommendedName>
</protein>
<organism evidence="1 2">
    <name type="scientific">Winmispira thermophila (strain ATCC 49972 / DSM 6192 / RI 19.B1)</name>
    <name type="common">Spirochaeta thermophila</name>
    <dbReference type="NCBI Taxonomy" id="665571"/>
    <lineage>
        <taxon>Bacteria</taxon>
        <taxon>Pseudomonadati</taxon>
        <taxon>Spirochaetota</taxon>
        <taxon>Spirochaetia</taxon>
        <taxon>Winmispirales</taxon>
        <taxon>Winmispiraceae</taxon>
        <taxon>Winmispira</taxon>
    </lineage>
</organism>
<dbReference type="eggNOG" id="COG4939">
    <property type="taxonomic scope" value="Bacteria"/>
</dbReference>
<dbReference type="EMBL" id="CP001698">
    <property type="protein sequence ID" value="ADN02915.1"/>
    <property type="molecule type" value="Genomic_DNA"/>
</dbReference>
<dbReference type="HOGENOM" id="CLU_054922_0_0_12"/>
<dbReference type="Gene3D" id="3.90.1010.20">
    <property type="match status" value="2"/>
</dbReference>
<dbReference type="Proteomes" id="UP000001296">
    <property type="component" value="Chromosome"/>
</dbReference>
<dbReference type="RefSeq" id="WP_013314754.1">
    <property type="nucleotide sequence ID" value="NC_014484.1"/>
</dbReference>
<gene>
    <name evidence="1" type="ordered locus">STHERM_c19800</name>
</gene>
<dbReference type="PROSITE" id="PS51257">
    <property type="entry name" value="PROKAR_LIPOPROTEIN"/>
    <property type="match status" value="1"/>
</dbReference>
<name>E0RQD9_WINT6</name>
<evidence type="ECO:0000313" key="2">
    <source>
        <dbReference type="Proteomes" id="UP000001296"/>
    </source>
</evidence>
<reference evidence="1 2" key="2">
    <citation type="journal article" date="2010" name="J. Bacteriol.">
        <title>Genome sequence of the polysaccharide-degrading, thermophilic anaerobe Spirochaeta thermophila DSM 6192.</title>
        <authorList>
            <person name="Angelov A."/>
            <person name="Liebl S."/>
            <person name="Ballschmiter M."/>
            <person name="Bomeke M."/>
            <person name="Lehmann R."/>
            <person name="Liesegang H."/>
            <person name="Daniel R."/>
            <person name="Liebl W."/>
        </authorList>
    </citation>
    <scope>NUCLEOTIDE SEQUENCE [LARGE SCALE GENOMIC DNA]</scope>
    <source>
        <strain evidence="2">ATCC 49972 / DSM 6192 / RI 19.B1</strain>
    </source>
</reference>
<evidence type="ECO:0000313" key="1">
    <source>
        <dbReference type="EMBL" id="ADN02915.1"/>
    </source>
</evidence>
<dbReference type="KEGG" id="sta:STHERM_c19800"/>
<accession>E0RQD9</accession>
<reference key="1">
    <citation type="submission" date="2009-08" db="EMBL/GenBank/DDBJ databases">
        <title>The genome sequence of Spirochaeta thermophila DSM6192.</title>
        <authorList>
            <person name="Angelov A."/>
            <person name="Mientus M."/>
            <person name="Wittenberg S."/>
            <person name="Lehmann R."/>
            <person name="Liesegang H."/>
            <person name="Daniel R."/>
            <person name="Liebl W."/>
        </authorList>
    </citation>
    <scope>NUCLEOTIDE SEQUENCE</scope>
    <source>
        <strain>DSM 6192</strain>
    </source>
</reference>
<proteinExistence type="predicted"/>
<evidence type="ECO:0008006" key="3">
    <source>
        <dbReference type="Google" id="ProtNLM"/>
    </source>
</evidence>